<evidence type="ECO:0000313" key="3">
    <source>
        <dbReference type="EMBL" id="MFI7588578.1"/>
    </source>
</evidence>
<evidence type="ECO:0000256" key="2">
    <source>
        <dbReference type="SAM" id="Phobius"/>
    </source>
</evidence>
<dbReference type="Proteomes" id="UP001612915">
    <property type="component" value="Unassembled WGS sequence"/>
</dbReference>
<feature type="transmembrane region" description="Helical" evidence="2">
    <location>
        <begin position="200"/>
        <end position="218"/>
    </location>
</feature>
<dbReference type="EMBL" id="JBITLV010000005">
    <property type="protein sequence ID" value="MFI7588578.1"/>
    <property type="molecule type" value="Genomic_DNA"/>
</dbReference>
<accession>A0ABW8ARJ0</accession>
<comment type="caution">
    <text evidence="3">The sequence shown here is derived from an EMBL/GenBank/DDBJ whole genome shotgun (WGS) entry which is preliminary data.</text>
</comment>
<protein>
    <submittedName>
        <fullName evidence="3">Uncharacterized protein</fullName>
    </submittedName>
</protein>
<feature type="compositionally biased region" description="Low complexity" evidence="1">
    <location>
        <begin position="116"/>
        <end position="127"/>
    </location>
</feature>
<keyword evidence="2" id="KW-0812">Transmembrane</keyword>
<keyword evidence="4" id="KW-1185">Reference proteome</keyword>
<feature type="region of interest" description="Disordered" evidence="1">
    <location>
        <begin position="115"/>
        <end position="139"/>
    </location>
</feature>
<proteinExistence type="predicted"/>
<sequence length="361" mass="38667">MVPDTALATVPSIDGRTGHQVDRLRRQVEVMLAHALDKGLTPAPQAWMFDAVRDPNAIVDLAAEGWNPTTTDDDRRQNVEALVRAHRDLSRLVAPARPATLELLADYRERRRPARRLPIPRQKGAAAPTPPKPGGRRPRTLGTSVPLVRWLLFATLVALVVFVGFSAVPQARAASAGVGLGEGISGISELSFGTLLLRELFLLVGAGLGACLISLYRAGKEVGRGTYDPEFDHTYLQRILLGMATGLILAELLPLGSGSDTPLSGLARPAVALLGGFAAEVVHSVLNRVIGALEALFNGDAEEQEEARRELAQKRADEVLAQAERATLTKLLEIRRIASSGAPARAVIDEIDRVISLVSPS</sequence>
<dbReference type="RefSeq" id="WP_398282428.1">
    <property type="nucleotide sequence ID" value="NZ_JBITLV010000005.1"/>
</dbReference>
<feature type="transmembrane region" description="Helical" evidence="2">
    <location>
        <begin position="147"/>
        <end position="168"/>
    </location>
</feature>
<gene>
    <name evidence="3" type="ORF">ACIB24_16025</name>
</gene>
<name>A0ABW8ARJ0_9ACTN</name>
<keyword evidence="2" id="KW-0472">Membrane</keyword>
<reference evidence="3 4" key="1">
    <citation type="submission" date="2024-10" db="EMBL/GenBank/DDBJ databases">
        <title>The Natural Products Discovery Center: Release of the First 8490 Sequenced Strains for Exploring Actinobacteria Biosynthetic Diversity.</title>
        <authorList>
            <person name="Kalkreuter E."/>
            <person name="Kautsar S.A."/>
            <person name="Yang D."/>
            <person name="Bader C.D."/>
            <person name="Teijaro C.N."/>
            <person name="Fluegel L."/>
            <person name="Davis C.M."/>
            <person name="Simpson J.R."/>
            <person name="Lauterbach L."/>
            <person name="Steele A.D."/>
            <person name="Gui C."/>
            <person name="Meng S."/>
            <person name="Li G."/>
            <person name="Viehrig K."/>
            <person name="Ye F."/>
            <person name="Su P."/>
            <person name="Kiefer A.F."/>
            <person name="Nichols A."/>
            <person name="Cepeda A.J."/>
            <person name="Yan W."/>
            <person name="Fan B."/>
            <person name="Jiang Y."/>
            <person name="Adhikari A."/>
            <person name="Zheng C.-J."/>
            <person name="Schuster L."/>
            <person name="Cowan T.M."/>
            <person name="Smanski M.J."/>
            <person name="Chevrette M.G."/>
            <person name="De Carvalho L.P.S."/>
            <person name="Shen B."/>
        </authorList>
    </citation>
    <scope>NUCLEOTIDE SEQUENCE [LARGE SCALE GENOMIC DNA]</scope>
    <source>
        <strain evidence="3 4">NPDC049639</strain>
    </source>
</reference>
<organism evidence="3 4">
    <name type="scientific">Spongisporangium articulatum</name>
    <dbReference type="NCBI Taxonomy" id="3362603"/>
    <lineage>
        <taxon>Bacteria</taxon>
        <taxon>Bacillati</taxon>
        <taxon>Actinomycetota</taxon>
        <taxon>Actinomycetes</taxon>
        <taxon>Kineosporiales</taxon>
        <taxon>Kineosporiaceae</taxon>
        <taxon>Spongisporangium</taxon>
    </lineage>
</organism>
<evidence type="ECO:0000256" key="1">
    <source>
        <dbReference type="SAM" id="MobiDB-lite"/>
    </source>
</evidence>
<evidence type="ECO:0000313" key="4">
    <source>
        <dbReference type="Proteomes" id="UP001612915"/>
    </source>
</evidence>
<keyword evidence="2" id="KW-1133">Transmembrane helix</keyword>